<proteinExistence type="inferred from homology"/>
<dbReference type="AlphaFoldDB" id="A0A1H3AXB9"/>
<dbReference type="SUPFAM" id="SSF56796">
    <property type="entry name" value="Dehydroquinate synthase-like"/>
    <property type="match status" value="1"/>
</dbReference>
<comment type="catalytic activity">
    <reaction evidence="5">
        <text>a primary alcohol + NAD(+) = an aldehyde + NADH + H(+)</text>
        <dbReference type="Rhea" id="RHEA:10736"/>
        <dbReference type="ChEBI" id="CHEBI:15378"/>
        <dbReference type="ChEBI" id="CHEBI:15734"/>
        <dbReference type="ChEBI" id="CHEBI:17478"/>
        <dbReference type="ChEBI" id="CHEBI:57540"/>
        <dbReference type="ChEBI" id="CHEBI:57945"/>
        <dbReference type="EC" id="1.1.1.1"/>
    </reaction>
</comment>
<comment type="similarity">
    <text evidence="2">Belongs to the iron-containing alcohol dehydrogenase family.</text>
</comment>
<organism evidence="8 9">
    <name type="scientific">Albimonas donghaensis</name>
    <dbReference type="NCBI Taxonomy" id="356660"/>
    <lineage>
        <taxon>Bacteria</taxon>
        <taxon>Pseudomonadati</taxon>
        <taxon>Pseudomonadota</taxon>
        <taxon>Alphaproteobacteria</taxon>
        <taxon>Rhodobacterales</taxon>
        <taxon>Paracoccaceae</taxon>
        <taxon>Albimonas</taxon>
    </lineage>
</organism>
<evidence type="ECO:0000259" key="7">
    <source>
        <dbReference type="Pfam" id="PF25137"/>
    </source>
</evidence>
<dbReference type="PANTHER" id="PTHR11496">
    <property type="entry name" value="ALCOHOL DEHYDROGENASE"/>
    <property type="match status" value="1"/>
</dbReference>
<keyword evidence="3" id="KW-0560">Oxidoreductase</keyword>
<dbReference type="Proteomes" id="UP000199118">
    <property type="component" value="Unassembled WGS sequence"/>
</dbReference>
<dbReference type="RefSeq" id="WP_092682749.1">
    <property type="nucleotide sequence ID" value="NZ_FNMZ01000004.1"/>
</dbReference>
<dbReference type="FunFam" id="3.40.50.1970:FF:000003">
    <property type="entry name" value="Alcohol dehydrogenase, iron-containing"/>
    <property type="match status" value="1"/>
</dbReference>
<comment type="cofactor">
    <cofactor evidence="1">
        <name>Fe cation</name>
        <dbReference type="ChEBI" id="CHEBI:24875"/>
    </cofactor>
</comment>
<dbReference type="Gene3D" id="3.40.50.1970">
    <property type="match status" value="1"/>
</dbReference>
<dbReference type="InterPro" id="IPR056798">
    <property type="entry name" value="ADH_Fe_C"/>
</dbReference>
<dbReference type="InterPro" id="IPR001670">
    <property type="entry name" value="ADH_Fe/GldA"/>
</dbReference>
<evidence type="ECO:0000259" key="6">
    <source>
        <dbReference type="Pfam" id="PF00465"/>
    </source>
</evidence>
<dbReference type="EMBL" id="FNMZ01000004">
    <property type="protein sequence ID" value="SDX34366.1"/>
    <property type="molecule type" value="Genomic_DNA"/>
</dbReference>
<dbReference type="Pfam" id="PF00465">
    <property type="entry name" value="Fe-ADH"/>
    <property type="match status" value="1"/>
</dbReference>
<feature type="domain" description="Alcohol dehydrogenase iron-type/glycerol dehydrogenase GldA" evidence="6">
    <location>
        <begin position="10"/>
        <end position="176"/>
    </location>
</feature>
<evidence type="ECO:0000256" key="4">
    <source>
        <dbReference type="ARBA" id="ARBA00023027"/>
    </source>
</evidence>
<evidence type="ECO:0000256" key="3">
    <source>
        <dbReference type="ARBA" id="ARBA00023002"/>
    </source>
</evidence>
<accession>A0A1H3AXB9</accession>
<evidence type="ECO:0000313" key="8">
    <source>
        <dbReference type="EMBL" id="SDX34366.1"/>
    </source>
</evidence>
<feature type="domain" description="Fe-containing alcohol dehydrogenase-like C-terminal" evidence="7">
    <location>
        <begin position="187"/>
        <end position="368"/>
    </location>
</feature>
<dbReference type="InterPro" id="IPR039697">
    <property type="entry name" value="Alcohol_dehydrogenase_Fe"/>
</dbReference>
<dbReference type="Gene3D" id="1.20.1090.10">
    <property type="entry name" value="Dehydroquinate synthase-like - alpha domain"/>
    <property type="match status" value="1"/>
</dbReference>
<keyword evidence="4" id="KW-0520">NAD</keyword>
<reference evidence="8 9" key="1">
    <citation type="submission" date="2016-10" db="EMBL/GenBank/DDBJ databases">
        <authorList>
            <person name="de Groot N.N."/>
        </authorList>
    </citation>
    <scope>NUCLEOTIDE SEQUENCE [LARGE SCALE GENOMIC DNA]</scope>
    <source>
        <strain evidence="8 9">DSM 17890</strain>
    </source>
</reference>
<dbReference type="Pfam" id="PF25137">
    <property type="entry name" value="ADH_Fe_C"/>
    <property type="match status" value="1"/>
</dbReference>
<dbReference type="STRING" id="356660.SAMN05444336_104357"/>
<dbReference type="OrthoDB" id="9815791at2"/>
<gene>
    <name evidence="8" type="ORF">SAMN05444336_104357</name>
</gene>
<dbReference type="PROSITE" id="PS00913">
    <property type="entry name" value="ADH_IRON_1"/>
    <property type="match status" value="1"/>
</dbReference>
<dbReference type="GO" id="GO:0004022">
    <property type="term" value="F:alcohol dehydrogenase (NAD+) activity"/>
    <property type="evidence" value="ECO:0007669"/>
    <property type="project" value="UniProtKB-EC"/>
</dbReference>
<evidence type="ECO:0000256" key="2">
    <source>
        <dbReference type="ARBA" id="ARBA00007358"/>
    </source>
</evidence>
<protein>
    <submittedName>
        <fullName evidence="8">Uncharacterized protein</fullName>
    </submittedName>
</protein>
<evidence type="ECO:0000256" key="1">
    <source>
        <dbReference type="ARBA" id="ARBA00001962"/>
    </source>
</evidence>
<evidence type="ECO:0000313" key="9">
    <source>
        <dbReference type="Proteomes" id="UP000199118"/>
    </source>
</evidence>
<dbReference type="InterPro" id="IPR018211">
    <property type="entry name" value="ADH_Fe_CS"/>
</dbReference>
<sequence>MTPFSFLTAQEIRFGRGTAEGAAAAAAGMGARALLVHGATAARADWLAEALEAAGLVAARFACPGEPDVPLIEAGVAAARAHGAEVILSLGGGAAIDAGKAIAALAPAARPMMDHLEVVGRGLPLETAPLPFIALPTTAGTGAEVTKNAVILAPGDRRKVSLRDARMLPRLAIVDPALTDGAPRAVTLASGLDAVTQVIEPYLCARANPLTDALCRDAIPRGLAALAALMAGEDAEARDGLAWTSLCGGLALANSGLGAVHGLAGVIGGMAPSAPHGAVCGALLPAILTANETALAAGASPRFAEVRGWIAAALGGDPAEAPATLAAWGRAQGLPGLGAMGVAEAELGAIAEASAASSSMKANPVPLPPPALIEAMRAAW</sequence>
<dbReference type="GO" id="GO:0046872">
    <property type="term" value="F:metal ion binding"/>
    <property type="evidence" value="ECO:0007669"/>
    <property type="project" value="InterPro"/>
</dbReference>
<keyword evidence="9" id="KW-1185">Reference proteome</keyword>
<evidence type="ECO:0000256" key="5">
    <source>
        <dbReference type="ARBA" id="ARBA00049243"/>
    </source>
</evidence>
<name>A0A1H3AXB9_9RHOB</name>
<dbReference type="PANTHER" id="PTHR11496:SF102">
    <property type="entry name" value="ALCOHOL DEHYDROGENASE 4"/>
    <property type="match status" value="1"/>
</dbReference>